<proteinExistence type="predicted"/>
<dbReference type="STRING" id="37001.A0A1A9VZ91"/>
<dbReference type="AlphaFoldDB" id="A0A1A9VZ91"/>
<dbReference type="Proteomes" id="UP000091820">
    <property type="component" value="Unassembled WGS sequence"/>
</dbReference>
<reference evidence="2" key="2">
    <citation type="submission" date="2020-05" db="UniProtKB">
        <authorList>
            <consortium name="EnsemblMetazoa"/>
        </authorList>
    </citation>
    <scope>IDENTIFICATION</scope>
    <source>
        <strain evidence="2">IAEA</strain>
    </source>
</reference>
<keyword evidence="1" id="KW-0812">Transmembrane</keyword>
<accession>A0A1A9VZ91</accession>
<evidence type="ECO:0008006" key="4">
    <source>
        <dbReference type="Google" id="ProtNLM"/>
    </source>
</evidence>
<dbReference type="EnsemblMetazoa" id="GBRI000174-RA">
    <property type="protein sequence ID" value="GBRI000174-PA"/>
    <property type="gene ID" value="GBRI000174"/>
</dbReference>
<reference evidence="3" key="1">
    <citation type="submission" date="2014-03" db="EMBL/GenBank/DDBJ databases">
        <authorList>
            <person name="Aksoy S."/>
            <person name="Warren W."/>
            <person name="Wilson R.K."/>
        </authorList>
    </citation>
    <scope>NUCLEOTIDE SEQUENCE [LARGE SCALE GENOMIC DNA]</scope>
    <source>
        <strain evidence="3">IAEA</strain>
    </source>
</reference>
<keyword evidence="1" id="KW-0472">Membrane</keyword>
<evidence type="ECO:0000313" key="3">
    <source>
        <dbReference type="Proteomes" id="UP000091820"/>
    </source>
</evidence>
<evidence type="ECO:0000313" key="2">
    <source>
        <dbReference type="EnsemblMetazoa" id="GBRI000174-PA"/>
    </source>
</evidence>
<protein>
    <recommendedName>
        <fullName evidence="4">Transmembrane protein</fullName>
    </recommendedName>
</protein>
<feature type="transmembrane region" description="Helical" evidence="1">
    <location>
        <begin position="55"/>
        <end position="81"/>
    </location>
</feature>
<keyword evidence="3" id="KW-1185">Reference proteome</keyword>
<name>A0A1A9VZ91_9MUSC</name>
<evidence type="ECO:0000256" key="1">
    <source>
        <dbReference type="SAM" id="Phobius"/>
    </source>
</evidence>
<organism evidence="2 3">
    <name type="scientific">Glossina brevipalpis</name>
    <dbReference type="NCBI Taxonomy" id="37001"/>
    <lineage>
        <taxon>Eukaryota</taxon>
        <taxon>Metazoa</taxon>
        <taxon>Ecdysozoa</taxon>
        <taxon>Arthropoda</taxon>
        <taxon>Hexapoda</taxon>
        <taxon>Insecta</taxon>
        <taxon>Pterygota</taxon>
        <taxon>Neoptera</taxon>
        <taxon>Endopterygota</taxon>
        <taxon>Diptera</taxon>
        <taxon>Brachycera</taxon>
        <taxon>Muscomorpha</taxon>
        <taxon>Hippoboscoidea</taxon>
        <taxon>Glossinidae</taxon>
        <taxon>Glossina</taxon>
    </lineage>
</organism>
<sequence>MSRVEYSGLDGGDMDNNYLGEDSEKFKNFNASGGFCFVPSIKSSMRIRCLVRSKCAFVVRPFSVLLSSMRILIYIFDFIIFQHHMVSSFELQGGGFGCLLLPRYAIILCIC</sequence>
<feature type="transmembrane region" description="Helical" evidence="1">
    <location>
        <begin position="93"/>
        <end position="110"/>
    </location>
</feature>
<keyword evidence="1" id="KW-1133">Transmembrane helix</keyword>
<dbReference type="VEuPathDB" id="VectorBase:GBRI000174"/>